<evidence type="ECO:0000256" key="1">
    <source>
        <dbReference type="ARBA" id="ARBA00004245"/>
    </source>
</evidence>
<name>A0A6V7V817_MELEN</name>
<keyword evidence="5" id="KW-0067">ATP-binding</keyword>
<dbReference type="GO" id="GO:0008017">
    <property type="term" value="F:microtubule binding"/>
    <property type="evidence" value="ECO:0007669"/>
    <property type="project" value="InterPro"/>
</dbReference>
<dbReference type="PROSITE" id="PS50067">
    <property type="entry name" value="KINESIN_MOTOR_2"/>
    <property type="match status" value="1"/>
</dbReference>
<proteinExistence type="inferred from homology"/>
<comment type="caution">
    <text evidence="10">The sequence shown here is derived from an EMBL/GenBank/DDBJ whole genome shotgun (WGS) entry which is preliminary data.</text>
</comment>
<dbReference type="EMBL" id="CAJEWN010000177">
    <property type="protein sequence ID" value="CAD2171080.1"/>
    <property type="molecule type" value="Genomic_DNA"/>
</dbReference>
<evidence type="ECO:0000256" key="6">
    <source>
        <dbReference type="ARBA" id="ARBA00023175"/>
    </source>
</evidence>
<dbReference type="InterPro" id="IPR036961">
    <property type="entry name" value="Kinesin_motor_dom_sf"/>
</dbReference>
<evidence type="ECO:0000256" key="3">
    <source>
        <dbReference type="ARBA" id="ARBA00022701"/>
    </source>
</evidence>
<evidence type="ECO:0000256" key="2">
    <source>
        <dbReference type="ARBA" id="ARBA00022490"/>
    </source>
</evidence>
<dbReference type="OrthoDB" id="3176171at2759"/>
<reference evidence="10 11" key="1">
    <citation type="submission" date="2020-08" db="EMBL/GenBank/DDBJ databases">
        <authorList>
            <person name="Koutsovoulos G."/>
            <person name="Danchin GJ E."/>
        </authorList>
    </citation>
    <scope>NUCLEOTIDE SEQUENCE [LARGE SCALE GENOMIC DNA]</scope>
</reference>
<dbReference type="InterPro" id="IPR001752">
    <property type="entry name" value="Kinesin_motor_dom"/>
</dbReference>
<dbReference type="PROSITE" id="PS00411">
    <property type="entry name" value="KINESIN_MOTOR_1"/>
    <property type="match status" value="1"/>
</dbReference>
<accession>A0A6V7V817</accession>
<evidence type="ECO:0000313" key="11">
    <source>
        <dbReference type="Proteomes" id="UP000580250"/>
    </source>
</evidence>
<dbReference type="Gene3D" id="3.40.850.10">
    <property type="entry name" value="Kinesin motor domain"/>
    <property type="match status" value="1"/>
</dbReference>
<evidence type="ECO:0000256" key="7">
    <source>
        <dbReference type="ARBA" id="ARBA00023212"/>
    </source>
</evidence>
<keyword evidence="4" id="KW-0547">Nucleotide-binding</keyword>
<dbReference type="InterPro" id="IPR027417">
    <property type="entry name" value="P-loop_NTPase"/>
</dbReference>
<comment type="similarity">
    <text evidence="8">Belongs to the TRAFAC class myosin-kinesin ATPase superfamily. Kinesin family.</text>
</comment>
<dbReference type="GO" id="GO:0003777">
    <property type="term" value="F:microtubule motor activity"/>
    <property type="evidence" value="ECO:0007669"/>
    <property type="project" value="InterPro"/>
</dbReference>
<dbReference type="AlphaFoldDB" id="A0A6V7V817"/>
<dbReference type="GO" id="GO:0007019">
    <property type="term" value="P:microtubule depolymerization"/>
    <property type="evidence" value="ECO:0007669"/>
    <property type="project" value="TreeGrafter"/>
</dbReference>
<evidence type="ECO:0000256" key="5">
    <source>
        <dbReference type="ARBA" id="ARBA00022840"/>
    </source>
</evidence>
<keyword evidence="3" id="KW-0493">Microtubule</keyword>
<dbReference type="InterPro" id="IPR019821">
    <property type="entry name" value="Kinesin_motor_CS"/>
</dbReference>
<dbReference type="PANTHER" id="PTHR47971:SF8">
    <property type="entry name" value="KINESIN-LIKE PROTEIN"/>
    <property type="match status" value="1"/>
</dbReference>
<dbReference type="SUPFAM" id="SSF52540">
    <property type="entry name" value="P-loop containing nucleoside triphosphate hydrolases"/>
    <property type="match status" value="1"/>
</dbReference>
<evidence type="ECO:0000259" key="9">
    <source>
        <dbReference type="PROSITE" id="PS50067"/>
    </source>
</evidence>
<dbReference type="GO" id="GO:0005524">
    <property type="term" value="F:ATP binding"/>
    <property type="evidence" value="ECO:0007669"/>
    <property type="project" value="UniProtKB-KW"/>
</dbReference>
<dbReference type="InterPro" id="IPR027640">
    <property type="entry name" value="Kinesin-like_fam"/>
</dbReference>
<dbReference type="PRINTS" id="PR00380">
    <property type="entry name" value="KINESINHEAVY"/>
</dbReference>
<evidence type="ECO:0000313" key="10">
    <source>
        <dbReference type="EMBL" id="CAD2171080.1"/>
    </source>
</evidence>
<dbReference type="GO" id="GO:0005874">
    <property type="term" value="C:microtubule"/>
    <property type="evidence" value="ECO:0007669"/>
    <property type="project" value="UniProtKB-KW"/>
</dbReference>
<dbReference type="Pfam" id="PF00225">
    <property type="entry name" value="Kinesin"/>
    <property type="match status" value="1"/>
</dbReference>
<protein>
    <recommendedName>
        <fullName evidence="9">Kinesin motor domain-containing protein</fullName>
    </recommendedName>
</protein>
<organism evidence="10 11">
    <name type="scientific">Meloidogyne enterolobii</name>
    <name type="common">Root-knot nematode worm</name>
    <name type="synonym">Meloidogyne mayaguensis</name>
    <dbReference type="NCBI Taxonomy" id="390850"/>
    <lineage>
        <taxon>Eukaryota</taxon>
        <taxon>Metazoa</taxon>
        <taxon>Ecdysozoa</taxon>
        <taxon>Nematoda</taxon>
        <taxon>Chromadorea</taxon>
        <taxon>Rhabditida</taxon>
        <taxon>Tylenchina</taxon>
        <taxon>Tylenchomorpha</taxon>
        <taxon>Tylenchoidea</taxon>
        <taxon>Meloidogynidae</taxon>
        <taxon>Meloidogyninae</taxon>
        <taxon>Meloidogyne</taxon>
    </lineage>
</organism>
<evidence type="ECO:0000256" key="4">
    <source>
        <dbReference type="ARBA" id="ARBA00022741"/>
    </source>
</evidence>
<dbReference type="PANTHER" id="PTHR47971">
    <property type="entry name" value="KINESIN-RELATED PROTEIN 6"/>
    <property type="match status" value="1"/>
</dbReference>
<sequence length="135" mass="14841">MASNGHSSTCNLALRLPGPRLFGLYPTFCYGISGVEDVLKIIKLGSNQRTAGQTSANSNSSRSHAVFQIILRKREKNEDALYGKFSLIDLAGNERGADTISSDRQTRLEGAEINNVLWLWDVMNNLFPSVPLSLL</sequence>
<comment type="subcellular location">
    <subcellularLocation>
        <location evidence="1">Cytoplasm</location>
        <location evidence="1">Cytoskeleton</location>
    </subcellularLocation>
</comment>
<feature type="domain" description="Kinesin motor" evidence="9">
    <location>
        <begin position="1"/>
        <end position="135"/>
    </location>
</feature>
<evidence type="ECO:0000256" key="8">
    <source>
        <dbReference type="PROSITE-ProRule" id="PRU00283"/>
    </source>
</evidence>
<keyword evidence="7" id="KW-0206">Cytoskeleton</keyword>
<dbReference type="GO" id="GO:0007018">
    <property type="term" value="P:microtubule-based movement"/>
    <property type="evidence" value="ECO:0007669"/>
    <property type="project" value="InterPro"/>
</dbReference>
<gene>
    <name evidence="10" type="ORF">MENT_LOCUS22516</name>
</gene>
<keyword evidence="2" id="KW-0963">Cytoplasm</keyword>
<comment type="caution">
    <text evidence="8">Lacks conserved residue(s) required for the propagation of feature annotation.</text>
</comment>
<dbReference type="SMART" id="SM00129">
    <property type="entry name" value="KISc"/>
    <property type="match status" value="1"/>
</dbReference>
<dbReference type="Proteomes" id="UP000580250">
    <property type="component" value="Unassembled WGS sequence"/>
</dbReference>
<keyword evidence="6" id="KW-0505">Motor protein</keyword>